<gene>
    <name evidence="1" type="ORF">FHS16_005075</name>
</gene>
<sequence>MVSPRNEQEAKIAFLAALARSQHALAHMLESMAGIADSSPYASKLLRDNVSTLTAMQESIAESVTGLAWRKRIRRKGRPAQPWLQQKLSIYSVSWSGGEAGAEQ</sequence>
<organism evidence="1 2">
    <name type="scientific">Paenibacillus endophyticus</name>
    <dbReference type="NCBI Taxonomy" id="1294268"/>
    <lineage>
        <taxon>Bacteria</taxon>
        <taxon>Bacillati</taxon>
        <taxon>Bacillota</taxon>
        <taxon>Bacilli</taxon>
        <taxon>Bacillales</taxon>
        <taxon>Paenibacillaceae</taxon>
        <taxon>Paenibacillus</taxon>
    </lineage>
</organism>
<protein>
    <submittedName>
        <fullName evidence="1">Uncharacterized protein</fullName>
    </submittedName>
</protein>
<evidence type="ECO:0000313" key="2">
    <source>
        <dbReference type="Proteomes" id="UP000518605"/>
    </source>
</evidence>
<keyword evidence="2" id="KW-1185">Reference proteome</keyword>
<evidence type="ECO:0000313" key="1">
    <source>
        <dbReference type="EMBL" id="MBB3154976.1"/>
    </source>
</evidence>
<dbReference type="RefSeq" id="WP_183569238.1">
    <property type="nucleotide sequence ID" value="NZ_CBCSLB010000002.1"/>
</dbReference>
<comment type="caution">
    <text evidence="1">The sequence shown here is derived from an EMBL/GenBank/DDBJ whole genome shotgun (WGS) entry which is preliminary data.</text>
</comment>
<proteinExistence type="predicted"/>
<reference evidence="1 2" key="1">
    <citation type="submission" date="2020-08" db="EMBL/GenBank/DDBJ databases">
        <title>Genomic Encyclopedia of Type Strains, Phase III (KMG-III): the genomes of soil and plant-associated and newly described type strains.</title>
        <authorList>
            <person name="Whitman W."/>
        </authorList>
    </citation>
    <scope>NUCLEOTIDE SEQUENCE [LARGE SCALE GENOMIC DNA]</scope>
    <source>
        <strain evidence="1 2">CECT 8234</strain>
    </source>
</reference>
<accession>A0A7W5GCL2</accession>
<dbReference type="EMBL" id="JACHXW010000020">
    <property type="protein sequence ID" value="MBB3154976.1"/>
    <property type="molecule type" value="Genomic_DNA"/>
</dbReference>
<name>A0A7W5GCL2_9BACL</name>
<dbReference type="AlphaFoldDB" id="A0A7W5GCL2"/>
<dbReference type="Proteomes" id="UP000518605">
    <property type="component" value="Unassembled WGS sequence"/>
</dbReference>